<dbReference type="InterPro" id="IPR050204">
    <property type="entry name" value="AraC_XylS_family_regulators"/>
</dbReference>
<keyword evidence="3" id="KW-0804">Transcription</keyword>
<dbReference type="Proteomes" id="UP001597478">
    <property type="component" value="Unassembled WGS sequence"/>
</dbReference>
<dbReference type="RefSeq" id="WP_377384927.1">
    <property type="nucleotide sequence ID" value="NZ_JBHSAN010000004.1"/>
</dbReference>
<protein>
    <submittedName>
        <fullName evidence="5">Helix-turn-helix domain-containing protein</fullName>
    </submittedName>
</protein>
<keyword evidence="6" id="KW-1185">Reference proteome</keyword>
<dbReference type="Pfam" id="PF12833">
    <property type="entry name" value="HTH_18"/>
    <property type="match status" value="1"/>
</dbReference>
<evidence type="ECO:0000313" key="6">
    <source>
        <dbReference type="Proteomes" id="UP001597478"/>
    </source>
</evidence>
<feature type="domain" description="HTH araC/xylS-type" evidence="4">
    <location>
        <begin position="175"/>
        <end position="260"/>
    </location>
</feature>
<proteinExistence type="predicted"/>
<keyword evidence="1" id="KW-0805">Transcription regulation</keyword>
<organism evidence="5 6">
    <name type="scientific">Prauserella oleivorans</name>
    <dbReference type="NCBI Taxonomy" id="1478153"/>
    <lineage>
        <taxon>Bacteria</taxon>
        <taxon>Bacillati</taxon>
        <taxon>Actinomycetota</taxon>
        <taxon>Actinomycetes</taxon>
        <taxon>Pseudonocardiales</taxon>
        <taxon>Pseudonocardiaceae</taxon>
        <taxon>Prauserella</taxon>
    </lineage>
</organism>
<dbReference type="InterPro" id="IPR009057">
    <property type="entry name" value="Homeodomain-like_sf"/>
</dbReference>
<dbReference type="PANTHER" id="PTHR46796">
    <property type="entry name" value="HTH-TYPE TRANSCRIPTIONAL ACTIVATOR RHAS-RELATED"/>
    <property type="match status" value="1"/>
</dbReference>
<dbReference type="PANTHER" id="PTHR46796:SF15">
    <property type="entry name" value="BLL1074 PROTEIN"/>
    <property type="match status" value="1"/>
</dbReference>
<sequence>MLRAEWAVHPPHPRLRPFVARYIGYSQHGNTLAVHRGLPSRHITLIISLERPIRVVGMPRADQSPGEFHGLVGGLHTAPSLIAQDAVQRGVHVELEPLGLHALLGLPSAELAGSVVDLADLGLASLPERLAEAPDWPHRFRVLDDVLRARLTDDVAPAPEVGWAWRRMRAAAGGVRVDALAREVGWSRRHFGERFRRELGLSPKQAARVLRFERAGLLLRARPRADLAELAVECGYYDQAHLTHEWRALAGCPPGAWMAEELPFLQDDDVWPGAESGT</sequence>
<comment type="caution">
    <text evidence="5">The sequence shown here is derived from an EMBL/GenBank/DDBJ whole genome shotgun (WGS) entry which is preliminary data.</text>
</comment>
<evidence type="ECO:0000256" key="1">
    <source>
        <dbReference type="ARBA" id="ARBA00023015"/>
    </source>
</evidence>
<dbReference type="EMBL" id="JBHUOF010000013">
    <property type="protein sequence ID" value="MFD2800031.1"/>
    <property type="molecule type" value="Genomic_DNA"/>
</dbReference>
<dbReference type="InterPro" id="IPR018060">
    <property type="entry name" value="HTH_AraC"/>
</dbReference>
<accession>A0ABW5W9U8</accession>
<evidence type="ECO:0000313" key="5">
    <source>
        <dbReference type="EMBL" id="MFD2800031.1"/>
    </source>
</evidence>
<gene>
    <name evidence="5" type="ORF">ACFS2C_11565</name>
</gene>
<dbReference type="Pfam" id="PF20240">
    <property type="entry name" value="DUF6597"/>
    <property type="match status" value="1"/>
</dbReference>
<evidence type="ECO:0000256" key="2">
    <source>
        <dbReference type="ARBA" id="ARBA00023125"/>
    </source>
</evidence>
<dbReference type="SUPFAM" id="SSF46689">
    <property type="entry name" value="Homeodomain-like"/>
    <property type="match status" value="1"/>
</dbReference>
<dbReference type="PROSITE" id="PS01124">
    <property type="entry name" value="HTH_ARAC_FAMILY_2"/>
    <property type="match status" value="1"/>
</dbReference>
<dbReference type="InterPro" id="IPR046532">
    <property type="entry name" value="DUF6597"/>
</dbReference>
<dbReference type="SMART" id="SM00342">
    <property type="entry name" value="HTH_ARAC"/>
    <property type="match status" value="1"/>
</dbReference>
<keyword evidence="2" id="KW-0238">DNA-binding</keyword>
<name>A0ABW5W9U8_9PSEU</name>
<reference evidence="6" key="1">
    <citation type="journal article" date="2019" name="Int. J. Syst. Evol. Microbiol.">
        <title>The Global Catalogue of Microorganisms (GCM) 10K type strain sequencing project: providing services to taxonomists for standard genome sequencing and annotation.</title>
        <authorList>
            <consortium name="The Broad Institute Genomics Platform"/>
            <consortium name="The Broad Institute Genome Sequencing Center for Infectious Disease"/>
            <person name="Wu L."/>
            <person name="Ma J."/>
        </authorList>
    </citation>
    <scope>NUCLEOTIDE SEQUENCE [LARGE SCALE GENOMIC DNA]</scope>
    <source>
        <strain evidence="6">IBRC-M 10906</strain>
    </source>
</reference>
<evidence type="ECO:0000259" key="4">
    <source>
        <dbReference type="PROSITE" id="PS01124"/>
    </source>
</evidence>
<dbReference type="Gene3D" id="1.10.10.60">
    <property type="entry name" value="Homeodomain-like"/>
    <property type="match status" value="1"/>
</dbReference>
<evidence type="ECO:0000256" key="3">
    <source>
        <dbReference type="ARBA" id="ARBA00023163"/>
    </source>
</evidence>